<organism evidence="3 4">
    <name type="scientific">BD1-7 clade bacterium</name>
    <dbReference type="NCBI Taxonomy" id="2029982"/>
    <lineage>
        <taxon>Bacteria</taxon>
        <taxon>Pseudomonadati</taxon>
        <taxon>Pseudomonadota</taxon>
        <taxon>Gammaproteobacteria</taxon>
        <taxon>Cellvibrionales</taxon>
        <taxon>Spongiibacteraceae</taxon>
        <taxon>BD1-7 clade</taxon>
    </lineage>
</organism>
<evidence type="ECO:0000259" key="2">
    <source>
        <dbReference type="Pfam" id="PF17131"/>
    </source>
</evidence>
<dbReference type="CDD" id="cd16329">
    <property type="entry name" value="LolA_like"/>
    <property type="match status" value="1"/>
</dbReference>
<dbReference type="Gene3D" id="2.50.20.10">
    <property type="entry name" value="Lipoprotein localisation LolA/LolB/LppX"/>
    <property type="match status" value="1"/>
</dbReference>
<dbReference type="InterPro" id="IPR033399">
    <property type="entry name" value="TP_0789-like"/>
</dbReference>
<evidence type="ECO:0000313" key="4">
    <source>
        <dbReference type="Proteomes" id="UP000441399"/>
    </source>
</evidence>
<dbReference type="Pfam" id="PF17131">
    <property type="entry name" value="LolA_like"/>
    <property type="match status" value="1"/>
</dbReference>
<protein>
    <recommendedName>
        <fullName evidence="2">Uncharacterized protein TP-0789 domain-containing protein</fullName>
    </recommendedName>
</protein>
<dbReference type="OrthoDB" id="9803781at2"/>
<proteinExistence type="predicted"/>
<sequence length="266" mass="30168">MKHAFLHGFLSVALVAGGATALAETPEEKGLAIAKQQKAKNEGWGDSTSEMKMTLRTPSGKENVRNIKLKSLEVGDDGDKSLMVFEEPKDVAGTAFLSFSHIAEPDDQWIYLPALKRVKRISSKKKSGSFMGSEFSFEDLASFEVEKYDFKYLRDEPCGKDNKLTCFVLESTPRDKYSGYTKLISWVDQDEYRTQKTEFYDRKKSLLKVMTVNSYELIDGKFWRPSESLMENKQTGKSTQLQWNDILMGTGLTEGDFSKNNLKRAK</sequence>
<feature type="domain" description="Uncharacterized protein TP-0789" evidence="2">
    <location>
        <begin position="78"/>
        <end position="264"/>
    </location>
</feature>
<accession>A0A5S9R1S9</accession>
<dbReference type="AlphaFoldDB" id="A0A5S9R1S9"/>
<gene>
    <name evidence="3" type="ORF">OPDIPICF_03598</name>
</gene>
<name>A0A5S9R1S9_9GAMM</name>
<feature type="signal peptide" evidence="1">
    <location>
        <begin position="1"/>
        <end position="21"/>
    </location>
</feature>
<keyword evidence="4" id="KW-1185">Reference proteome</keyword>
<evidence type="ECO:0000256" key="1">
    <source>
        <dbReference type="SAM" id="SignalP"/>
    </source>
</evidence>
<dbReference type="EMBL" id="CACSIO010000062">
    <property type="protein sequence ID" value="CAA0125762.1"/>
    <property type="molecule type" value="Genomic_DNA"/>
</dbReference>
<evidence type="ECO:0000313" key="3">
    <source>
        <dbReference type="EMBL" id="CAA0125762.1"/>
    </source>
</evidence>
<reference evidence="3 4" key="1">
    <citation type="submission" date="2019-11" db="EMBL/GenBank/DDBJ databases">
        <authorList>
            <person name="Holert J."/>
        </authorList>
    </citation>
    <scope>NUCLEOTIDE SEQUENCE [LARGE SCALE GENOMIC DNA]</scope>
    <source>
        <strain evidence="3">SB11_3</strain>
    </source>
</reference>
<dbReference type="Proteomes" id="UP000441399">
    <property type="component" value="Unassembled WGS sequence"/>
</dbReference>
<keyword evidence="1" id="KW-0732">Signal</keyword>
<feature type="chain" id="PRO_5024929771" description="Uncharacterized protein TP-0789 domain-containing protein" evidence="1">
    <location>
        <begin position="22"/>
        <end position="266"/>
    </location>
</feature>